<dbReference type="SUPFAM" id="SSF50729">
    <property type="entry name" value="PH domain-like"/>
    <property type="match status" value="1"/>
</dbReference>
<evidence type="ECO:0000256" key="9">
    <source>
        <dbReference type="SAM" id="MobiDB-lite"/>
    </source>
</evidence>
<dbReference type="InterPro" id="IPR000219">
    <property type="entry name" value="DH_dom"/>
</dbReference>
<keyword evidence="4" id="KW-0963">Cytoplasm</keyword>
<dbReference type="InterPro" id="IPR011993">
    <property type="entry name" value="PH-like_dom_sf"/>
</dbReference>
<dbReference type="PROSITE" id="PS50010">
    <property type="entry name" value="DH_2"/>
    <property type="match status" value="1"/>
</dbReference>
<feature type="compositionally biased region" description="Acidic residues" evidence="9">
    <location>
        <begin position="1140"/>
        <end position="1150"/>
    </location>
</feature>
<dbReference type="GO" id="GO:0005085">
    <property type="term" value="F:guanyl-nucleotide exchange factor activity"/>
    <property type="evidence" value="ECO:0007669"/>
    <property type="project" value="UniProtKB-KW"/>
</dbReference>
<protein>
    <submittedName>
        <fullName evidence="13">Rho guanine nucleotide exchange factor (GEF) 11</fullName>
    </submittedName>
</protein>
<dbReference type="Gene3D" id="1.10.167.10">
    <property type="entry name" value="Regulator of G-protein Signalling 4, domain 2"/>
    <property type="match status" value="1"/>
</dbReference>
<feature type="compositionally biased region" description="Pro residues" evidence="9">
    <location>
        <begin position="154"/>
        <end position="163"/>
    </location>
</feature>
<feature type="region of interest" description="Disordered" evidence="9">
    <location>
        <begin position="203"/>
        <end position="227"/>
    </location>
</feature>
<dbReference type="SMART" id="SM00233">
    <property type="entry name" value="PH"/>
    <property type="match status" value="1"/>
</dbReference>
<dbReference type="SMART" id="SM00325">
    <property type="entry name" value="RhoGEF"/>
    <property type="match status" value="1"/>
</dbReference>
<feature type="compositionally biased region" description="Polar residues" evidence="9">
    <location>
        <begin position="1016"/>
        <end position="1027"/>
    </location>
</feature>
<dbReference type="Pfam" id="PF17838">
    <property type="entry name" value="PH_16"/>
    <property type="match status" value="1"/>
</dbReference>
<dbReference type="InterPro" id="IPR041020">
    <property type="entry name" value="PH_16"/>
</dbReference>
<feature type="region of interest" description="Disordered" evidence="9">
    <location>
        <begin position="1052"/>
        <end position="1177"/>
    </location>
</feature>
<name>G3Q5D5_GASAC</name>
<keyword evidence="6" id="KW-0344">Guanine-nucleotide releasing factor</keyword>
<dbReference type="InterPro" id="IPR044926">
    <property type="entry name" value="RGS_subdomain_2"/>
</dbReference>
<feature type="region of interest" description="Disordered" evidence="9">
    <location>
        <begin position="1013"/>
        <end position="1039"/>
    </location>
</feature>
<evidence type="ECO:0000256" key="8">
    <source>
        <dbReference type="ARBA" id="ARBA00023136"/>
    </source>
</evidence>
<dbReference type="InterPro" id="IPR036305">
    <property type="entry name" value="RGS_sf"/>
</dbReference>
<dbReference type="Gene3D" id="2.30.42.10">
    <property type="match status" value="1"/>
</dbReference>
<dbReference type="Bgee" id="ENSGACG00000018980">
    <property type="expression patterns" value="Expressed in diencephalon and 13 other cell types or tissues"/>
</dbReference>
<dbReference type="Gene3D" id="1.20.900.10">
    <property type="entry name" value="Dbl homology (DH) domain"/>
    <property type="match status" value="2"/>
</dbReference>
<dbReference type="Gene3D" id="2.30.29.30">
    <property type="entry name" value="Pleckstrin-homology domain (PH domain)/Phosphotyrosine-binding domain (PTB)"/>
    <property type="match status" value="1"/>
</dbReference>
<dbReference type="STRING" id="69293.ENSGACP00000025091"/>
<evidence type="ECO:0000256" key="3">
    <source>
        <dbReference type="ARBA" id="ARBA00022468"/>
    </source>
</evidence>
<feature type="compositionally biased region" description="Basic and acidic residues" evidence="9">
    <location>
        <begin position="1028"/>
        <end position="1038"/>
    </location>
</feature>
<dbReference type="Pfam" id="PF00595">
    <property type="entry name" value="PDZ"/>
    <property type="match status" value="1"/>
</dbReference>
<evidence type="ECO:0000313" key="13">
    <source>
        <dbReference type="Ensembl" id="ENSGACP00000025091.1"/>
    </source>
</evidence>
<keyword evidence="7" id="KW-0175">Coiled coil</keyword>
<dbReference type="PANTHER" id="PTHR45872">
    <property type="entry name" value="RHO GUANINE NUCLEOTIDE EXCHANGE FACTOR 2, ISOFORM D"/>
    <property type="match status" value="1"/>
</dbReference>
<dbReference type="SUPFAM" id="SSF48097">
    <property type="entry name" value="Regulator of G-protein signaling, RGS"/>
    <property type="match status" value="1"/>
</dbReference>
<evidence type="ECO:0000259" key="10">
    <source>
        <dbReference type="PROSITE" id="PS50003"/>
    </source>
</evidence>
<feature type="domain" description="DH" evidence="11">
    <location>
        <begin position="657"/>
        <end position="734"/>
    </location>
</feature>
<dbReference type="SUPFAM" id="SSF50156">
    <property type="entry name" value="PDZ domain-like"/>
    <property type="match status" value="1"/>
</dbReference>
<evidence type="ECO:0000259" key="11">
    <source>
        <dbReference type="PROSITE" id="PS50010"/>
    </source>
</evidence>
<dbReference type="PROSITE" id="PS50003">
    <property type="entry name" value="PH_DOMAIN"/>
    <property type="match status" value="1"/>
</dbReference>
<sequence>FNADPRSVVSHTRLSSLTIGDSERKSSAAQQREPMVDIHAESAATGLVQRCVVVQKDQLGFGFTVCGERVKLVQNVRPGGAAVKAGVHEGDRIIKVNGSLVSSMSHQEVVKLIKSGPYAALTLQGPPPFAASLPLDPLPADLPPNKRTSLGGEAPPPPPPPLPSGLSSTPSQRITGPKPLQDPEVQKHATQILRKMLEQEEAELQELREEQSRNPSPSLGERIESAQRRARQVRVKIQQDLSRRPDVLSYISISIDPNPWYVHAAFTRARERERARDGGRSACSRCGSRWLQLFYLSVEAYLGSSPKDARALAPQICSHFLDTDAPLKIRVREEYLSDIEGRLHAQEDIRGPLSELQQQVLPDVQEQIQDYRNKQTMGLGSLFGEGDLLQLDGDPVKERQVVDRQVTALWEILSKHEEDRSSPLASAVHLYLRHSGIKLRDSKVFPGLSSEKEKWLAFLKTKKPSGTKKEKDGEDKKRNPILKYIGKPRTTSQSRFYFTENNVTYQSAVKPRENTDPNMQHPPPSKNWCENSIQNSNFIVILISREKLLQFTTRLNCSGTTVCFRCIIYSCIYAHVCYTIEISHFSARPSLSLKLRSLENPTPPYTPRSRRRSVDSPLALLPDATAAALEEELSDGQNWQDTVPPQLLATLSPGEVDRQAVIYELLTTEASHLRTLRVLDQVFFQKMRSVLNSEELACVFPNLPQVYDLHASLCEAMKKRRETAIVQDIGDVMLARVSGSSSCNVKAVSVKSHSAASSDLPALQRAQACCRGILQAVNEVVRETEHRQRLSQYQRRLDAAPHFKSLDLSTKRMIHEGPLTWKVSKDKQIEIQALLLSDCLLLLQRGPDDRLQLRYPSRWLGGSGGGSVDSKNSFSPLVKLDALLVRPVATDNKALYVISTTERQIYELVAGTSSERNTWKNLLERTISSPGGSSPLINHGPTPIWMYNSITEQSDSTDTHSSGDDIALSATADTDQSEGFVGVERKAEGVAESALQDGEELRQLILRDLEEGDAWSHNSGDTPTNETASERSSRRPESLETVLHFSADEWEAEPDAEAPPPDGEPPGSVQVVRKAVVAGPSSSSSVPDDITADQSSKPRGNTFYLVMPTEPGESATDDLSGPRVPPPPPEDGTSPRTQPEEETPAPEEEPGQSGAVRREGDEEAGPSQAGPQSHVIRNVDEIFHTIEGLMSKLRQLREIEKSHQKLLKTLREPFADEEPEDQPRCPATVSRTPSLDRGSADGKAGGPAEPRVQSTGF</sequence>
<feature type="region of interest" description="Disordered" evidence="9">
    <location>
        <begin position="1210"/>
        <end position="1257"/>
    </location>
</feature>
<dbReference type="FunFam" id="2.30.42.10:FF:000033">
    <property type="entry name" value="Rho guanine nucleotide exchange factor (GEF) 11"/>
    <property type="match status" value="1"/>
</dbReference>
<evidence type="ECO:0000256" key="4">
    <source>
        <dbReference type="ARBA" id="ARBA00022490"/>
    </source>
</evidence>
<dbReference type="OMA" id="AQFCSHQ"/>
<dbReference type="AlphaFoldDB" id="G3Q5D5"/>
<dbReference type="eggNOG" id="KOG3520">
    <property type="taxonomic scope" value="Eukaryota"/>
</dbReference>
<keyword evidence="8" id="KW-0472">Membrane</keyword>
<dbReference type="SMART" id="SM00228">
    <property type="entry name" value="PDZ"/>
    <property type="match status" value="1"/>
</dbReference>
<organism evidence="13">
    <name type="scientific">Gasterosteus aculeatus</name>
    <name type="common">Three-spined stickleback</name>
    <dbReference type="NCBI Taxonomy" id="69293"/>
    <lineage>
        <taxon>Eukaryota</taxon>
        <taxon>Metazoa</taxon>
        <taxon>Chordata</taxon>
        <taxon>Craniata</taxon>
        <taxon>Vertebrata</taxon>
        <taxon>Euteleostomi</taxon>
        <taxon>Actinopterygii</taxon>
        <taxon>Neopterygii</taxon>
        <taxon>Teleostei</taxon>
        <taxon>Neoteleostei</taxon>
        <taxon>Acanthomorphata</taxon>
        <taxon>Eupercaria</taxon>
        <taxon>Perciformes</taxon>
        <taxon>Cottioidei</taxon>
        <taxon>Gasterosteales</taxon>
        <taxon>Gasterosteidae</taxon>
        <taxon>Gasterosteus</taxon>
    </lineage>
</organism>
<dbReference type="GO" id="GO:0005096">
    <property type="term" value="F:GTPase activator activity"/>
    <property type="evidence" value="ECO:0007669"/>
    <property type="project" value="UniProtKB-KW"/>
</dbReference>
<dbReference type="PROSITE" id="PS50106">
    <property type="entry name" value="PDZ"/>
    <property type="match status" value="1"/>
</dbReference>
<dbReference type="InterPro" id="IPR015212">
    <property type="entry name" value="RGS-like_dom"/>
</dbReference>
<feature type="region of interest" description="Disordered" evidence="9">
    <location>
        <begin position="132"/>
        <end position="187"/>
    </location>
</feature>
<keyword evidence="5" id="KW-0597">Phosphoprotein</keyword>
<keyword evidence="3" id="KW-0343">GTPase activation</keyword>
<dbReference type="CDD" id="cd23069">
    <property type="entry name" value="PDZ_ARHGEF11-12-like"/>
    <property type="match status" value="1"/>
</dbReference>
<evidence type="ECO:0000256" key="1">
    <source>
        <dbReference type="ARBA" id="ARBA00004370"/>
    </source>
</evidence>
<dbReference type="PANTHER" id="PTHR45872:SF1">
    <property type="entry name" value="RHO GUANINE NUCLEOTIDE EXCHANGE FACTOR 11"/>
    <property type="match status" value="1"/>
</dbReference>
<dbReference type="GO" id="GO:0001664">
    <property type="term" value="F:G protein-coupled receptor binding"/>
    <property type="evidence" value="ECO:0007669"/>
    <property type="project" value="TreeGrafter"/>
</dbReference>
<dbReference type="GO" id="GO:0005737">
    <property type="term" value="C:cytoplasm"/>
    <property type="evidence" value="ECO:0007669"/>
    <property type="project" value="UniProtKB-SubCell"/>
</dbReference>
<dbReference type="Pfam" id="PF09128">
    <property type="entry name" value="RGS-like"/>
    <property type="match status" value="1"/>
</dbReference>
<evidence type="ECO:0000256" key="6">
    <source>
        <dbReference type="ARBA" id="ARBA00022658"/>
    </source>
</evidence>
<feature type="region of interest" description="Disordered" evidence="9">
    <location>
        <begin position="953"/>
        <end position="980"/>
    </location>
</feature>
<dbReference type="InterPro" id="IPR001478">
    <property type="entry name" value="PDZ"/>
</dbReference>
<dbReference type="InParanoid" id="G3Q5D5"/>
<dbReference type="SUPFAM" id="SSF48065">
    <property type="entry name" value="DBL homology domain (DH-domain)"/>
    <property type="match status" value="1"/>
</dbReference>
<evidence type="ECO:0000256" key="2">
    <source>
        <dbReference type="ARBA" id="ARBA00004496"/>
    </source>
</evidence>
<accession>G3Q5D5</accession>
<feature type="domain" description="PDZ" evidence="12">
    <location>
        <begin position="51"/>
        <end position="115"/>
    </location>
</feature>
<dbReference type="GO" id="GO:0016020">
    <property type="term" value="C:membrane"/>
    <property type="evidence" value="ECO:0007669"/>
    <property type="project" value="UniProtKB-SubCell"/>
</dbReference>
<dbReference type="GO" id="GO:0007186">
    <property type="term" value="P:G protein-coupled receptor signaling pathway"/>
    <property type="evidence" value="ECO:0007669"/>
    <property type="project" value="TreeGrafter"/>
</dbReference>
<dbReference type="InterPro" id="IPR036034">
    <property type="entry name" value="PDZ_sf"/>
</dbReference>
<evidence type="ECO:0000256" key="7">
    <source>
        <dbReference type="ARBA" id="ARBA00023054"/>
    </source>
</evidence>
<comment type="subcellular location">
    <subcellularLocation>
        <location evidence="2">Cytoplasm</location>
    </subcellularLocation>
    <subcellularLocation>
        <location evidence="1">Membrane</location>
    </subcellularLocation>
</comment>
<proteinExistence type="predicted"/>
<dbReference type="Ensembl" id="ENSGACT00000025140.1">
    <property type="protein sequence ID" value="ENSGACP00000025091.1"/>
    <property type="gene ID" value="ENSGACG00000018980.1"/>
</dbReference>
<evidence type="ECO:0000256" key="5">
    <source>
        <dbReference type="ARBA" id="ARBA00022553"/>
    </source>
</evidence>
<dbReference type="InterPro" id="IPR001849">
    <property type="entry name" value="PH_domain"/>
</dbReference>
<reference evidence="13" key="2">
    <citation type="submission" date="2024-04" db="UniProtKB">
        <authorList>
            <consortium name="Ensembl"/>
        </authorList>
    </citation>
    <scope>IDENTIFICATION</scope>
</reference>
<feature type="domain" description="PH" evidence="10">
    <location>
        <begin position="812"/>
        <end position="928"/>
    </location>
</feature>
<dbReference type="InterPro" id="IPR035899">
    <property type="entry name" value="DBL_dom_sf"/>
</dbReference>
<evidence type="ECO:0000259" key="12">
    <source>
        <dbReference type="PROSITE" id="PS50106"/>
    </source>
</evidence>
<reference evidence="13" key="1">
    <citation type="submission" date="2006-01" db="EMBL/GenBank/DDBJ databases">
        <authorList>
            <person name="Lindblad-Toh K."/>
            <person name="Mauceli E."/>
            <person name="Grabherr M."/>
            <person name="Chang J.L."/>
            <person name="Lander E.S."/>
        </authorList>
    </citation>
    <scope>NUCLEOTIDE SEQUENCE [LARGE SCALE GENOMIC DNA]</scope>
</reference>